<feature type="transmembrane region" description="Helical" evidence="5">
    <location>
        <begin position="463"/>
        <end position="483"/>
    </location>
</feature>
<feature type="transmembrane region" description="Helical" evidence="5">
    <location>
        <begin position="429"/>
        <end position="451"/>
    </location>
</feature>
<keyword evidence="3 5" id="KW-1133">Transmembrane helix</keyword>
<proteinExistence type="predicted"/>
<evidence type="ECO:0000313" key="6">
    <source>
        <dbReference type="EMBL" id="KAK4884690.1"/>
    </source>
</evidence>
<dbReference type="PANTHER" id="PTHR23507">
    <property type="entry name" value="ZGC:174356"/>
    <property type="match status" value="1"/>
</dbReference>
<comment type="subcellular location">
    <subcellularLocation>
        <location evidence="1">Membrane</location>
        <topology evidence="1">Multi-pass membrane protein</topology>
    </subcellularLocation>
</comment>
<dbReference type="Pfam" id="PF07690">
    <property type="entry name" value="MFS_1"/>
    <property type="match status" value="1"/>
</dbReference>
<dbReference type="EMBL" id="JARPUR010000001">
    <property type="protein sequence ID" value="KAK4884690.1"/>
    <property type="molecule type" value="Genomic_DNA"/>
</dbReference>
<organism evidence="6 7">
    <name type="scientific">Aquatica leii</name>
    <dbReference type="NCBI Taxonomy" id="1421715"/>
    <lineage>
        <taxon>Eukaryota</taxon>
        <taxon>Metazoa</taxon>
        <taxon>Ecdysozoa</taxon>
        <taxon>Arthropoda</taxon>
        <taxon>Hexapoda</taxon>
        <taxon>Insecta</taxon>
        <taxon>Pterygota</taxon>
        <taxon>Neoptera</taxon>
        <taxon>Endopterygota</taxon>
        <taxon>Coleoptera</taxon>
        <taxon>Polyphaga</taxon>
        <taxon>Elateriformia</taxon>
        <taxon>Elateroidea</taxon>
        <taxon>Lampyridae</taxon>
        <taxon>Luciolinae</taxon>
        <taxon>Aquatica</taxon>
    </lineage>
</organism>
<dbReference type="Proteomes" id="UP001353858">
    <property type="component" value="Unassembled WGS sequence"/>
</dbReference>
<keyword evidence="4 5" id="KW-0472">Membrane</keyword>
<dbReference type="GO" id="GO:0022857">
    <property type="term" value="F:transmembrane transporter activity"/>
    <property type="evidence" value="ECO:0007669"/>
    <property type="project" value="InterPro"/>
</dbReference>
<feature type="transmembrane region" description="Helical" evidence="5">
    <location>
        <begin position="395"/>
        <end position="417"/>
    </location>
</feature>
<feature type="transmembrane region" description="Helical" evidence="5">
    <location>
        <begin position="234"/>
        <end position="254"/>
    </location>
</feature>
<feature type="transmembrane region" description="Helical" evidence="5">
    <location>
        <begin position="108"/>
        <end position="127"/>
    </location>
</feature>
<feature type="transmembrane region" description="Helical" evidence="5">
    <location>
        <begin position="339"/>
        <end position="358"/>
    </location>
</feature>
<feature type="transmembrane region" description="Helical" evidence="5">
    <location>
        <begin position="182"/>
        <end position="200"/>
    </location>
</feature>
<comment type="caution">
    <text evidence="6">The sequence shown here is derived from an EMBL/GenBank/DDBJ whole genome shotgun (WGS) entry which is preliminary data.</text>
</comment>
<evidence type="ECO:0000256" key="3">
    <source>
        <dbReference type="ARBA" id="ARBA00022989"/>
    </source>
</evidence>
<dbReference type="PANTHER" id="PTHR23507:SF1">
    <property type="entry name" value="FI18259P1-RELATED"/>
    <property type="match status" value="1"/>
</dbReference>
<gene>
    <name evidence="6" type="ORF">RN001_000961</name>
</gene>
<dbReference type="SUPFAM" id="SSF103473">
    <property type="entry name" value="MFS general substrate transporter"/>
    <property type="match status" value="1"/>
</dbReference>
<evidence type="ECO:0008006" key="8">
    <source>
        <dbReference type="Google" id="ProtNLM"/>
    </source>
</evidence>
<protein>
    <recommendedName>
        <fullName evidence="8">Solute carrier family 46 member 3</fullName>
    </recommendedName>
</protein>
<dbReference type="InterPro" id="IPR011701">
    <property type="entry name" value="MFS"/>
</dbReference>
<feature type="transmembrane region" description="Helical" evidence="5">
    <location>
        <begin position="370"/>
        <end position="389"/>
    </location>
</feature>
<dbReference type="InterPro" id="IPR036259">
    <property type="entry name" value="MFS_trans_sf"/>
</dbReference>
<accession>A0AAN7QA19</accession>
<evidence type="ECO:0000256" key="5">
    <source>
        <dbReference type="SAM" id="Phobius"/>
    </source>
</evidence>
<keyword evidence="7" id="KW-1185">Reference proteome</keyword>
<sequence>MAIEKALTVEADFEEAFLNEKNNNNVPKTCYHRLRDFVSNITVEPVFAMYLLPSTMAGIATQNLTLEKACRINLALNEEVCDAISSRNISMYNDTDEIYVQKFVASLYAWKNIVQSLLPAVLLLFLGSWSDRTQRRKPCIILPIFGEAVSSLCFLICTYFYYELSAEYCVLSEAVPPSLTGGWFAMHMAVYSYVSGISNIETRTVRVGAISTFSYVTYTVGIALSGVVFLAVGFYGVFSISFAMEVLGITYAYIRIKDVVKHDSPIKQIKKINFFKEFFDLSNITETFKIAFKKGKRNRASRICLIMFLVMITCGPQYGEYAVIYLFTRYKFHWNEFEFSVFCTYNAIVITLATILSLSILSNRLKMDDALIGIISSLSKILSAIIYAFAPNSYIFYLGPIAECLVGTTQIVIKSLISKLVAPDELGKIYSLFGVCEALMPLIYAPMYSLLYKWTINVVPGAFYLMGGVLTLPSIFIFFWLYLEHKRDEKEINESNQLTE</sequence>
<dbReference type="GO" id="GO:0016020">
    <property type="term" value="C:membrane"/>
    <property type="evidence" value="ECO:0007669"/>
    <property type="project" value="UniProtKB-SubCell"/>
</dbReference>
<name>A0AAN7QA19_9COLE</name>
<evidence type="ECO:0000256" key="2">
    <source>
        <dbReference type="ARBA" id="ARBA00022692"/>
    </source>
</evidence>
<feature type="transmembrane region" description="Helical" evidence="5">
    <location>
        <begin position="303"/>
        <end position="327"/>
    </location>
</feature>
<keyword evidence="2 5" id="KW-0812">Transmembrane</keyword>
<feature type="transmembrane region" description="Helical" evidence="5">
    <location>
        <begin position="139"/>
        <end position="162"/>
    </location>
</feature>
<dbReference type="AlphaFoldDB" id="A0AAN7QA19"/>
<evidence type="ECO:0000313" key="7">
    <source>
        <dbReference type="Proteomes" id="UP001353858"/>
    </source>
</evidence>
<evidence type="ECO:0000256" key="1">
    <source>
        <dbReference type="ARBA" id="ARBA00004141"/>
    </source>
</evidence>
<dbReference type="Gene3D" id="1.20.1250.20">
    <property type="entry name" value="MFS general substrate transporter like domains"/>
    <property type="match status" value="1"/>
</dbReference>
<feature type="transmembrane region" description="Helical" evidence="5">
    <location>
        <begin position="207"/>
        <end position="228"/>
    </location>
</feature>
<reference evidence="7" key="1">
    <citation type="submission" date="2023-01" db="EMBL/GenBank/DDBJ databases">
        <title>Key to firefly adult light organ development and bioluminescence: homeobox transcription factors regulate luciferase expression and transportation to peroxisome.</title>
        <authorList>
            <person name="Fu X."/>
        </authorList>
    </citation>
    <scope>NUCLEOTIDE SEQUENCE [LARGE SCALE GENOMIC DNA]</scope>
</reference>
<evidence type="ECO:0000256" key="4">
    <source>
        <dbReference type="ARBA" id="ARBA00023136"/>
    </source>
</evidence>